<evidence type="ECO:0000256" key="1">
    <source>
        <dbReference type="ARBA" id="ARBA00006209"/>
    </source>
</evidence>
<dbReference type="GO" id="GO:0016303">
    <property type="term" value="F:1-phosphatidylinositol-3-kinase activity"/>
    <property type="evidence" value="ECO:0007669"/>
    <property type="project" value="UniProtKB-EC"/>
</dbReference>
<dbReference type="PANTHER" id="PTHR10048:SF28">
    <property type="entry name" value="PHOSPHATIDYLINOSITOL 4-PHOSPHATE 3-KINASE C2 DOMAIN-CONTAINING SUBUNIT ALPHA"/>
    <property type="match status" value="1"/>
</dbReference>
<feature type="domain" description="PI3K/PI4K catalytic" evidence="4">
    <location>
        <begin position="93"/>
        <end position="237"/>
    </location>
</feature>
<comment type="similarity">
    <text evidence="1">Belongs to the PI3/PI4-kinase family. Type III PI4K subfamily.</text>
</comment>
<dbReference type="SMART" id="SM00146">
    <property type="entry name" value="PI3Kc"/>
    <property type="match status" value="1"/>
</dbReference>
<reference evidence="5 6" key="1">
    <citation type="journal article" date="2010" name="PLoS Biol.">
        <title>Multi-platform next-generation sequencing of the domestic turkey (Meleagris gallopavo): genome assembly and analysis.</title>
        <authorList>
            <person name="Dalloul R.A."/>
            <person name="Long J.A."/>
            <person name="Zimin A.V."/>
            <person name="Aslam L."/>
            <person name="Beal K."/>
            <person name="Blomberg L.A."/>
            <person name="Bouffard P."/>
            <person name="Burt D.W."/>
            <person name="Crasta O."/>
            <person name="Crooijmans R.P."/>
            <person name="Cooper K."/>
            <person name="Coulombe R.A."/>
            <person name="De S."/>
            <person name="Delany M.E."/>
            <person name="Dodgson J.B."/>
            <person name="Dong J.J."/>
            <person name="Evans C."/>
            <person name="Frederickson K.M."/>
            <person name="Flicek P."/>
            <person name="Florea L."/>
            <person name="Folkerts O."/>
            <person name="Groenen M.A."/>
            <person name="Harkins T.T."/>
            <person name="Herrero J."/>
            <person name="Hoffmann S."/>
            <person name="Megens H.J."/>
            <person name="Jiang A."/>
            <person name="de Jong P."/>
            <person name="Kaiser P."/>
            <person name="Kim H."/>
            <person name="Kim K.W."/>
            <person name="Kim S."/>
            <person name="Langenberger D."/>
            <person name="Lee M.K."/>
            <person name="Lee T."/>
            <person name="Mane S."/>
            <person name="Marcais G."/>
            <person name="Marz M."/>
            <person name="McElroy A.P."/>
            <person name="Modise T."/>
            <person name="Nefedov M."/>
            <person name="Notredame C."/>
            <person name="Paton I.R."/>
            <person name="Payne W.S."/>
            <person name="Pertea G."/>
            <person name="Prickett D."/>
            <person name="Puiu D."/>
            <person name="Qioa D."/>
            <person name="Raineri E."/>
            <person name="Ruffier M."/>
            <person name="Salzberg S.L."/>
            <person name="Schatz M.C."/>
            <person name="Scheuring C."/>
            <person name="Schmidt C.J."/>
            <person name="Schroeder S."/>
            <person name="Searle S.M."/>
            <person name="Smith E.J."/>
            <person name="Smith J."/>
            <person name="Sonstegard T.S."/>
            <person name="Stadler P.F."/>
            <person name="Tafer H."/>
            <person name="Tu Z.J."/>
            <person name="Van Tassell C.P."/>
            <person name="Vilella A.J."/>
            <person name="Williams K.P."/>
            <person name="Yorke J.A."/>
            <person name="Zhang L."/>
            <person name="Zhang H.B."/>
            <person name="Zhang X."/>
            <person name="Zhang Y."/>
            <person name="Reed K.M."/>
        </authorList>
    </citation>
    <scope>NUCLEOTIDE SEQUENCE [LARGE SCALE GENOMIC DNA]</scope>
</reference>
<dbReference type="GO" id="GO:0005737">
    <property type="term" value="C:cytoplasm"/>
    <property type="evidence" value="ECO:0007669"/>
    <property type="project" value="TreeGrafter"/>
</dbReference>
<dbReference type="Proteomes" id="UP000001645">
    <property type="component" value="Chromosome 5"/>
</dbReference>
<dbReference type="InterPro" id="IPR011009">
    <property type="entry name" value="Kinase-like_dom_sf"/>
</dbReference>
<dbReference type="SUPFAM" id="SSF56112">
    <property type="entry name" value="Protein kinase-like (PK-like)"/>
    <property type="match status" value="1"/>
</dbReference>
<evidence type="ECO:0000313" key="6">
    <source>
        <dbReference type="Proteomes" id="UP000001645"/>
    </source>
</evidence>
<organism evidence="5 6">
    <name type="scientific">Meleagris gallopavo</name>
    <name type="common">Wild turkey</name>
    <dbReference type="NCBI Taxonomy" id="9103"/>
    <lineage>
        <taxon>Eukaryota</taxon>
        <taxon>Metazoa</taxon>
        <taxon>Chordata</taxon>
        <taxon>Craniata</taxon>
        <taxon>Vertebrata</taxon>
        <taxon>Euteleostomi</taxon>
        <taxon>Archelosauria</taxon>
        <taxon>Archosauria</taxon>
        <taxon>Dinosauria</taxon>
        <taxon>Saurischia</taxon>
        <taxon>Theropoda</taxon>
        <taxon>Coelurosauria</taxon>
        <taxon>Aves</taxon>
        <taxon>Neognathae</taxon>
        <taxon>Galloanserae</taxon>
        <taxon>Galliformes</taxon>
        <taxon>Phasianidae</taxon>
        <taxon>Meleagridinae</taxon>
        <taxon>Meleagris</taxon>
    </lineage>
</organism>
<name>A0A803XM16_MELGA</name>
<reference evidence="5" key="2">
    <citation type="submission" date="2025-08" db="UniProtKB">
        <authorList>
            <consortium name="Ensembl"/>
        </authorList>
    </citation>
    <scope>IDENTIFICATION</scope>
</reference>
<protein>
    <recommendedName>
        <fullName evidence="4">PI3K/PI4K catalytic domain-containing protein</fullName>
    </recommendedName>
</protein>
<dbReference type="Gene3D" id="3.30.1010.10">
    <property type="entry name" value="Phosphatidylinositol 3-kinase Catalytic Subunit, Chain A, domain 4"/>
    <property type="match status" value="1"/>
</dbReference>
<dbReference type="PROSITE" id="PS00915">
    <property type="entry name" value="PI3_4_KINASE_1"/>
    <property type="match status" value="1"/>
</dbReference>
<dbReference type="GO" id="GO:0016477">
    <property type="term" value="P:cell migration"/>
    <property type="evidence" value="ECO:0007669"/>
    <property type="project" value="TreeGrafter"/>
</dbReference>
<evidence type="ECO:0000259" key="4">
    <source>
        <dbReference type="PROSITE" id="PS50290"/>
    </source>
</evidence>
<evidence type="ECO:0000313" key="5">
    <source>
        <dbReference type="Ensembl" id="ENSMGAP00000020562.1"/>
    </source>
</evidence>
<keyword evidence="3" id="KW-0418">Kinase</keyword>
<keyword evidence="6" id="KW-1185">Reference proteome</keyword>
<dbReference type="InParanoid" id="A0A803XM16"/>
<dbReference type="GO" id="GO:0035005">
    <property type="term" value="F:1-phosphatidylinositol-4-phosphate 3-kinase activity"/>
    <property type="evidence" value="ECO:0007669"/>
    <property type="project" value="UniProtKB-EC"/>
</dbReference>
<dbReference type="AlphaFoldDB" id="A0A803XM16"/>
<accession>A0A803XM16</accession>
<reference evidence="5" key="3">
    <citation type="submission" date="2025-09" db="UniProtKB">
        <authorList>
            <consortium name="Ensembl"/>
        </authorList>
    </citation>
    <scope>IDENTIFICATION</scope>
</reference>
<dbReference type="GO" id="GO:0043491">
    <property type="term" value="P:phosphatidylinositol 3-kinase/protein kinase B signal transduction"/>
    <property type="evidence" value="ECO:0007669"/>
    <property type="project" value="TreeGrafter"/>
</dbReference>
<dbReference type="InterPro" id="IPR018936">
    <property type="entry name" value="PI3/4_kinase_CS"/>
</dbReference>
<dbReference type="InterPro" id="IPR000403">
    <property type="entry name" value="PI3/4_kinase_cat_dom"/>
</dbReference>
<keyword evidence="2" id="KW-0808">Transferase</keyword>
<dbReference type="PROSITE" id="PS50290">
    <property type="entry name" value="PI3_4_KINASE_3"/>
    <property type="match status" value="1"/>
</dbReference>
<sequence length="237" mass="27007">MGNIRIDTLYDPKFGIRYEQILGAFLSVCGKGLREELEKQTRLVLLFGMVAEKVKQTSVSGRQVCILNVSISFFLKNKCRLPLNPSLVAKELNIKACSFFSSNAVPLKIALINADPLGEEINVMFKVGEDLRQDMLALQMIKIMDKIWLQEGLDLRMVIFKCLSTGKDRGMVELVPASETLRKIQVEYGVTGSFKDKPLAEWLRKYNPTEEEYEKVTFFQYSFFEGPVLSGFNFYPC</sequence>
<dbReference type="GO" id="GO:0005886">
    <property type="term" value="C:plasma membrane"/>
    <property type="evidence" value="ECO:0007669"/>
    <property type="project" value="TreeGrafter"/>
</dbReference>
<dbReference type="PANTHER" id="PTHR10048">
    <property type="entry name" value="PHOSPHATIDYLINOSITOL KINASE"/>
    <property type="match status" value="1"/>
</dbReference>
<dbReference type="Pfam" id="PF00454">
    <property type="entry name" value="PI3_PI4_kinase"/>
    <property type="match status" value="1"/>
</dbReference>
<proteinExistence type="inferred from homology"/>
<evidence type="ECO:0000256" key="3">
    <source>
        <dbReference type="ARBA" id="ARBA00022777"/>
    </source>
</evidence>
<evidence type="ECO:0000256" key="2">
    <source>
        <dbReference type="ARBA" id="ARBA00022679"/>
    </source>
</evidence>
<dbReference type="GeneTree" id="ENSGT00940000157813"/>
<dbReference type="GO" id="GO:0005942">
    <property type="term" value="C:phosphatidylinositol 3-kinase complex"/>
    <property type="evidence" value="ECO:0007669"/>
    <property type="project" value="TreeGrafter"/>
</dbReference>
<dbReference type="Ensembl" id="ENSMGAT00000034270.1">
    <property type="protein sequence ID" value="ENSMGAP00000020562.1"/>
    <property type="gene ID" value="ENSMGAG00000019220.1"/>
</dbReference>
<dbReference type="GO" id="GO:0048015">
    <property type="term" value="P:phosphatidylinositol-mediated signaling"/>
    <property type="evidence" value="ECO:0007669"/>
    <property type="project" value="TreeGrafter"/>
</dbReference>
<dbReference type="InterPro" id="IPR015433">
    <property type="entry name" value="PI3/4_kinase"/>
</dbReference>